<evidence type="ECO:0000313" key="5">
    <source>
        <dbReference type="Proteomes" id="UP000306753"/>
    </source>
</evidence>
<evidence type="ECO:0000256" key="1">
    <source>
        <dbReference type="ARBA" id="ARBA00009075"/>
    </source>
</evidence>
<keyword evidence="5" id="KW-1185">Reference proteome</keyword>
<gene>
    <name evidence="4" type="ORF">DN820_16860</name>
</gene>
<dbReference type="PANTHER" id="PTHR34596:SF2">
    <property type="entry name" value="CHITOPORIN"/>
    <property type="match status" value="1"/>
</dbReference>
<dbReference type="GO" id="GO:0015288">
    <property type="term" value="F:porin activity"/>
    <property type="evidence" value="ECO:0007669"/>
    <property type="project" value="TreeGrafter"/>
</dbReference>
<sequence length="421" mass="47040">MQIDTEIYNDLVEDQFGGFPDGSKLGGTGIGAIVDYSSGYWGGFVGFDASLYGVAKIDSRQNSRDIFDDTSGSNKGFAKLGQGYLKFRHGGTGWVADMQVGRGRFDAGTLATLDTRIAPGSYQGARARLSFTDLGVGPLPGELDFDVAYVNRSSPRDREDFERLMSNTGETIDGLYTYGFNYDLKAVEFSYRHGVAKDFNENRRYELTLQAPVGENGGVILNTQYYDFKRAGDIWRRDWLEGEAAYDDKASWLNVNLGILMNRLRLGLSYSETDAKLSNGLLGYAFYDHGDNVDGLMDAWTEAGNDFNNDGEKTWQVGAEYDFSGLSLFDVPLDGVKAMIIHKRGKFDADNPFTGVSTDITERQTEYRLYYRFDEKDYAGLSVGIIYTDYRIDQDFVSLVSAQPENVVTGKELRTYIDYAF</sequence>
<dbReference type="AlphaFoldDB" id="A0A5R9QB45"/>
<dbReference type="Proteomes" id="UP000306753">
    <property type="component" value="Unassembled WGS sequence"/>
</dbReference>
<dbReference type="Gene3D" id="2.40.160.10">
    <property type="entry name" value="Porin"/>
    <property type="match status" value="1"/>
</dbReference>
<dbReference type="PANTHER" id="PTHR34596">
    <property type="entry name" value="CHITOPORIN"/>
    <property type="match status" value="1"/>
</dbReference>
<dbReference type="Pfam" id="PF03573">
    <property type="entry name" value="OprD"/>
    <property type="match status" value="1"/>
</dbReference>
<dbReference type="InterPro" id="IPR023614">
    <property type="entry name" value="Porin_dom_sf"/>
</dbReference>
<comment type="caution">
    <text evidence="4">The sequence shown here is derived from an EMBL/GenBank/DDBJ whole genome shotgun (WGS) entry which is preliminary data.</text>
</comment>
<keyword evidence="2" id="KW-0813">Transport</keyword>
<proteinExistence type="inferred from homology"/>
<dbReference type="InterPro" id="IPR005318">
    <property type="entry name" value="OM_porin_bac"/>
</dbReference>
<comment type="similarity">
    <text evidence="1">Belongs to the outer membrane porin (Opr) (TC 1.B.25) family.</text>
</comment>
<evidence type="ECO:0000313" key="4">
    <source>
        <dbReference type="EMBL" id="TLX62359.1"/>
    </source>
</evidence>
<evidence type="ECO:0000256" key="2">
    <source>
        <dbReference type="ARBA" id="ARBA00022448"/>
    </source>
</evidence>
<name>A0A5R9QB45_9GAMM</name>
<keyword evidence="3" id="KW-0732">Signal</keyword>
<evidence type="ECO:0000256" key="3">
    <source>
        <dbReference type="ARBA" id="ARBA00022729"/>
    </source>
</evidence>
<dbReference type="OrthoDB" id="9151008at2"/>
<dbReference type="GO" id="GO:0016020">
    <property type="term" value="C:membrane"/>
    <property type="evidence" value="ECO:0007669"/>
    <property type="project" value="InterPro"/>
</dbReference>
<accession>A0A5R9QB45</accession>
<protein>
    <submittedName>
        <fullName evidence="4">Outer membrane porin, OprD family</fullName>
    </submittedName>
</protein>
<organism evidence="4 5">
    <name type="scientific">Stutzerimonas nosocomialis</name>
    <dbReference type="NCBI Taxonomy" id="1056496"/>
    <lineage>
        <taxon>Bacteria</taxon>
        <taxon>Pseudomonadati</taxon>
        <taxon>Pseudomonadota</taxon>
        <taxon>Gammaproteobacteria</taxon>
        <taxon>Pseudomonadales</taxon>
        <taxon>Pseudomonadaceae</taxon>
        <taxon>Stutzerimonas</taxon>
    </lineage>
</organism>
<reference evidence="4 5" key="1">
    <citation type="journal article" date="2017" name="Eur. J. Clin. Microbiol. Infect. Dis.">
        <title>Uncommonly isolated clinical Pseudomonas: identification and phylogenetic assignation.</title>
        <authorList>
            <person name="Mulet M."/>
            <person name="Gomila M."/>
            <person name="Ramirez A."/>
            <person name="Cardew S."/>
            <person name="Moore E.R."/>
            <person name="Lalucat J."/>
            <person name="Garcia-Valdes E."/>
        </authorList>
    </citation>
    <scope>NUCLEOTIDE SEQUENCE [LARGE SCALE GENOMIC DNA]</scope>
    <source>
        <strain evidence="4 5">SD129</strain>
    </source>
</reference>
<dbReference type="EMBL" id="QLAG01000023">
    <property type="protein sequence ID" value="TLX62359.1"/>
    <property type="molecule type" value="Genomic_DNA"/>
</dbReference>